<dbReference type="Proteomes" id="UP000789366">
    <property type="component" value="Unassembled WGS sequence"/>
</dbReference>
<gene>
    <name evidence="1" type="ORF">SPELUC_LOCUS7070</name>
</gene>
<comment type="caution">
    <text evidence="1">The sequence shown here is derived from an EMBL/GenBank/DDBJ whole genome shotgun (WGS) entry which is preliminary data.</text>
</comment>
<sequence length="152" mass="17201">MPNTEREVVCVLIERSTTMLGRILEWDIIVELRRIGFRRVEALTGNMQYVHTGYGCSCSLIGPLCVREAFSVLGSVLLGSREVVFAHETVVRRYTWETGHFAVGIVVAPFMGAFSRAAERASNSSGNMILLSSRTNFRRRVRRIVNNWGYWG</sequence>
<proteinExistence type="predicted"/>
<accession>A0ACA9ML88</accession>
<organism evidence="1 2">
    <name type="scientific">Cetraspora pellucida</name>
    <dbReference type="NCBI Taxonomy" id="1433469"/>
    <lineage>
        <taxon>Eukaryota</taxon>
        <taxon>Fungi</taxon>
        <taxon>Fungi incertae sedis</taxon>
        <taxon>Mucoromycota</taxon>
        <taxon>Glomeromycotina</taxon>
        <taxon>Glomeromycetes</taxon>
        <taxon>Diversisporales</taxon>
        <taxon>Gigasporaceae</taxon>
        <taxon>Cetraspora</taxon>
    </lineage>
</organism>
<name>A0ACA9ML88_9GLOM</name>
<dbReference type="EMBL" id="CAJVPW010009013">
    <property type="protein sequence ID" value="CAG8599831.1"/>
    <property type="molecule type" value="Genomic_DNA"/>
</dbReference>
<keyword evidence="2" id="KW-1185">Reference proteome</keyword>
<protein>
    <submittedName>
        <fullName evidence="1">2964_t:CDS:1</fullName>
    </submittedName>
</protein>
<reference evidence="1" key="1">
    <citation type="submission" date="2021-06" db="EMBL/GenBank/DDBJ databases">
        <authorList>
            <person name="Kallberg Y."/>
            <person name="Tangrot J."/>
            <person name="Rosling A."/>
        </authorList>
    </citation>
    <scope>NUCLEOTIDE SEQUENCE</scope>
    <source>
        <strain evidence="1">28 12/20/2015</strain>
    </source>
</reference>
<evidence type="ECO:0000313" key="2">
    <source>
        <dbReference type="Proteomes" id="UP000789366"/>
    </source>
</evidence>
<evidence type="ECO:0000313" key="1">
    <source>
        <dbReference type="EMBL" id="CAG8599831.1"/>
    </source>
</evidence>